<feature type="domain" description="C2H2-type" evidence="3">
    <location>
        <begin position="91"/>
        <end position="117"/>
    </location>
</feature>
<evidence type="ECO:0000259" key="3">
    <source>
        <dbReference type="SMART" id="SM00355"/>
    </source>
</evidence>
<dbReference type="PANTHER" id="PTHR38709:SF1">
    <property type="entry name" value="DREBRIN"/>
    <property type="match status" value="1"/>
</dbReference>
<dbReference type="SMART" id="SM00355">
    <property type="entry name" value="ZnF_C2H2"/>
    <property type="match status" value="2"/>
</dbReference>
<accession>A0A7J6D5Y4</accession>
<dbReference type="InterPro" id="IPR044822">
    <property type="entry name" value="Myb_DNA-bind_4"/>
</dbReference>
<reference evidence="4 5" key="1">
    <citation type="submission" date="2020-04" db="EMBL/GenBank/DDBJ databases">
        <title>Chromosome-level genome assembly of a cyprinid fish Onychostoma macrolepis by integration of Nanopore Sequencing, Bionano and Hi-C technology.</title>
        <authorList>
            <person name="Wang D."/>
        </authorList>
    </citation>
    <scope>NUCLEOTIDE SEQUENCE [LARGE SCALE GENOMIC DNA]</scope>
    <source>
        <strain evidence="4">SWU-2019</strain>
        <tissue evidence="4">Muscle</tissue>
    </source>
</reference>
<dbReference type="AlphaFoldDB" id="A0A7J6D5Y4"/>
<dbReference type="OrthoDB" id="10261408at2759"/>
<dbReference type="Pfam" id="PF13837">
    <property type="entry name" value="Myb_DNA-bind_4"/>
    <property type="match status" value="1"/>
</dbReference>
<dbReference type="GO" id="GO:0005856">
    <property type="term" value="C:cytoskeleton"/>
    <property type="evidence" value="ECO:0007669"/>
    <property type="project" value="TreeGrafter"/>
</dbReference>
<name>A0A7J6D5Y4_9TELE</name>
<keyword evidence="5" id="KW-1185">Reference proteome</keyword>
<gene>
    <name evidence="4" type="ORF">G5714_004896</name>
</gene>
<comment type="caution">
    <text evidence="4">The sequence shown here is derived from an EMBL/GenBank/DDBJ whole genome shotgun (WGS) entry which is preliminary data.</text>
</comment>
<organism evidence="4 5">
    <name type="scientific">Onychostoma macrolepis</name>
    <dbReference type="NCBI Taxonomy" id="369639"/>
    <lineage>
        <taxon>Eukaryota</taxon>
        <taxon>Metazoa</taxon>
        <taxon>Chordata</taxon>
        <taxon>Craniata</taxon>
        <taxon>Vertebrata</taxon>
        <taxon>Euteleostomi</taxon>
        <taxon>Actinopterygii</taxon>
        <taxon>Neopterygii</taxon>
        <taxon>Teleostei</taxon>
        <taxon>Ostariophysi</taxon>
        <taxon>Cypriniformes</taxon>
        <taxon>Cyprinidae</taxon>
        <taxon>Acrossocheilinae</taxon>
        <taxon>Onychostoma</taxon>
    </lineage>
</organism>
<feature type="domain" description="C2H2-type" evidence="3">
    <location>
        <begin position="41"/>
        <end position="66"/>
    </location>
</feature>
<protein>
    <recommendedName>
        <fullName evidence="3">C2H2-type domain-containing protein</fullName>
    </recommendedName>
</protein>
<sequence>MTSDNVKLKESTSGPILTHVTIQKGHSLPPLHQCRTCCSGFHCPFCSETVFKSTRNDKLKLHMTRHFNRAVFHEGFSIHRCGFDCRPSLHYHCPYCETTVLRRNDFESHLVVCKQAHPESALRLCTSAMSSALDDSKTTDASMDHELYTVQSPSEDTKDGPDHAEFIYKMSNEEFVRFVKLRVTNDSLFTGKRNSSTLAYRAILKELGLQREISASQARRKWENLKMKYKELKNPPLGVSVNPTNWPWFSLMDDAMEGRLVGSEVTLDTSTVGDDSEYRPNNTTRKRSKRVREPDRSEIELFVEEDDMMSEEMGRDRADLDRDRDEMEHERAILESDKAAIEYERMVLEREKMVLDRERAGVERELAALDRDRASLEREKAAVERDRASVEYIRAQLEKERAILDRERAKLERERAILEQQRGVVKGEQTANLNDNTEGTDTSIPLVMEPASLERRQKFLNLFEKLIENF</sequence>
<proteinExistence type="predicted"/>
<evidence type="ECO:0000313" key="5">
    <source>
        <dbReference type="Proteomes" id="UP000579812"/>
    </source>
</evidence>
<keyword evidence="1" id="KW-0175">Coiled coil</keyword>
<evidence type="ECO:0000313" key="4">
    <source>
        <dbReference type="EMBL" id="KAF4114673.1"/>
    </source>
</evidence>
<evidence type="ECO:0000256" key="2">
    <source>
        <dbReference type="SAM" id="MobiDB-lite"/>
    </source>
</evidence>
<feature type="compositionally biased region" description="Polar residues" evidence="2">
    <location>
        <begin position="270"/>
        <end position="283"/>
    </location>
</feature>
<dbReference type="InterPro" id="IPR013087">
    <property type="entry name" value="Znf_C2H2_type"/>
</dbReference>
<dbReference type="PANTHER" id="PTHR38709">
    <property type="entry name" value="SI:CH73-193C12.2-RELATED"/>
    <property type="match status" value="1"/>
</dbReference>
<evidence type="ECO:0000256" key="1">
    <source>
        <dbReference type="SAM" id="Coils"/>
    </source>
</evidence>
<feature type="region of interest" description="Disordered" evidence="2">
    <location>
        <begin position="270"/>
        <end position="295"/>
    </location>
</feature>
<dbReference type="EMBL" id="JAAMOB010000004">
    <property type="protein sequence ID" value="KAF4114673.1"/>
    <property type="molecule type" value="Genomic_DNA"/>
</dbReference>
<feature type="coiled-coil region" evidence="1">
    <location>
        <begin position="310"/>
        <end position="428"/>
    </location>
</feature>
<dbReference type="Proteomes" id="UP000579812">
    <property type="component" value="Unassembled WGS sequence"/>
</dbReference>